<feature type="compositionally biased region" description="Pro residues" evidence="5">
    <location>
        <begin position="123"/>
        <end position="139"/>
    </location>
</feature>
<gene>
    <name evidence="7" type="ORF">IAI61_13400</name>
</gene>
<accession>A0ABS3KRH3</accession>
<dbReference type="Proteomes" id="UP001518989">
    <property type="component" value="Unassembled WGS sequence"/>
</dbReference>
<organism evidence="7 8">
    <name type="scientific">Roseomonas haemaphysalidis</name>
    <dbReference type="NCBI Taxonomy" id="2768162"/>
    <lineage>
        <taxon>Bacteria</taxon>
        <taxon>Pseudomonadati</taxon>
        <taxon>Pseudomonadota</taxon>
        <taxon>Alphaproteobacteria</taxon>
        <taxon>Acetobacterales</taxon>
        <taxon>Roseomonadaceae</taxon>
        <taxon>Roseomonas</taxon>
    </lineage>
</organism>
<evidence type="ECO:0000313" key="8">
    <source>
        <dbReference type="Proteomes" id="UP001518989"/>
    </source>
</evidence>
<feature type="domain" description="Glycine zipper 2TM" evidence="6">
    <location>
        <begin position="27"/>
        <end position="69"/>
    </location>
</feature>
<keyword evidence="4" id="KW-0449">Lipoprotein</keyword>
<keyword evidence="8" id="KW-1185">Reference proteome</keyword>
<evidence type="ECO:0000313" key="7">
    <source>
        <dbReference type="EMBL" id="MBO1080029.1"/>
    </source>
</evidence>
<sequence length="175" mass="17455">MGRAASVSYGTIVGLRPVTLQGGNSGLGTAAGAVAGGVAGSFIGGDWRSNLLGGLGGAVLGGVVGNAVERGTGSGQGVEFFVRQDGGGDISVVQTNEENLQYNDRVVIIRGDTTRISRAGGTAPPPGYAPPPAYAPPPQQGYAPPTYAPPTYAPGANGPTYYDTPSYPPAGASYR</sequence>
<reference evidence="7 8" key="1">
    <citation type="submission" date="2020-09" db="EMBL/GenBank/DDBJ databases">
        <title>Roseomonas.</title>
        <authorList>
            <person name="Zhu W."/>
        </authorList>
    </citation>
    <scope>NUCLEOTIDE SEQUENCE [LARGE SCALE GENOMIC DNA]</scope>
    <source>
        <strain evidence="7 8">573</strain>
    </source>
</reference>
<protein>
    <recommendedName>
        <fullName evidence="3">17 kDa surface antigen</fullName>
    </recommendedName>
</protein>
<evidence type="ECO:0000256" key="3">
    <source>
        <dbReference type="ARBA" id="ARBA00015281"/>
    </source>
</evidence>
<evidence type="ECO:0000256" key="1">
    <source>
        <dbReference type="ARBA" id="ARBA00004459"/>
    </source>
</evidence>
<evidence type="ECO:0000256" key="2">
    <source>
        <dbReference type="ARBA" id="ARBA00008681"/>
    </source>
</evidence>
<dbReference type="EMBL" id="JACTNG010000007">
    <property type="protein sequence ID" value="MBO1080029.1"/>
    <property type="molecule type" value="Genomic_DNA"/>
</dbReference>
<evidence type="ECO:0000259" key="6">
    <source>
        <dbReference type="Pfam" id="PF05433"/>
    </source>
</evidence>
<dbReference type="InterPro" id="IPR008816">
    <property type="entry name" value="Gly_zipper_2TM_dom"/>
</dbReference>
<evidence type="ECO:0000256" key="4">
    <source>
        <dbReference type="ARBA" id="ARBA00023288"/>
    </source>
</evidence>
<comment type="subcellular location">
    <subcellularLocation>
        <location evidence="1">Cell outer membrane</location>
        <topology evidence="1">Lipid-anchor</topology>
    </subcellularLocation>
</comment>
<dbReference type="Pfam" id="PF05433">
    <property type="entry name" value="Rick_17kDa_Anti"/>
    <property type="match status" value="1"/>
</dbReference>
<comment type="caution">
    <text evidence="7">The sequence shown here is derived from an EMBL/GenBank/DDBJ whole genome shotgun (WGS) entry which is preliminary data.</text>
</comment>
<name>A0ABS3KRH3_9PROT</name>
<comment type="similarity">
    <text evidence="2">Belongs to the rickettsiale 17 kDa surface antigen family.</text>
</comment>
<evidence type="ECO:0000256" key="5">
    <source>
        <dbReference type="SAM" id="MobiDB-lite"/>
    </source>
</evidence>
<proteinExistence type="inferred from homology"/>
<feature type="region of interest" description="Disordered" evidence="5">
    <location>
        <begin position="116"/>
        <end position="175"/>
    </location>
</feature>